<evidence type="ECO:0000256" key="3">
    <source>
        <dbReference type="ARBA" id="ARBA00023122"/>
    </source>
</evidence>
<dbReference type="InterPro" id="IPR005170">
    <property type="entry name" value="Transptr-assoc_dom"/>
</dbReference>
<feature type="compositionally biased region" description="Polar residues" evidence="5">
    <location>
        <begin position="390"/>
        <end position="404"/>
    </location>
</feature>
<dbReference type="CDD" id="cd04590">
    <property type="entry name" value="CBS_pair_CorC_HlyC_assoc"/>
    <property type="match status" value="1"/>
</dbReference>
<protein>
    <submittedName>
        <fullName evidence="7">HlyC/CorC family transporter</fullName>
    </submittedName>
</protein>
<dbReference type="SMART" id="SM00116">
    <property type="entry name" value="CBS"/>
    <property type="match status" value="2"/>
</dbReference>
<dbReference type="GO" id="GO:0005886">
    <property type="term" value="C:plasma membrane"/>
    <property type="evidence" value="ECO:0007669"/>
    <property type="project" value="TreeGrafter"/>
</dbReference>
<dbReference type="SUPFAM" id="SSF54631">
    <property type="entry name" value="CBS-domain pair"/>
    <property type="match status" value="1"/>
</dbReference>
<feature type="domain" description="CBS" evidence="6">
    <location>
        <begin position="196"/>
        <end position="256"/>
    </location>
</feature>
<dbReference type="SUPFAM" id="SSF56176">
    <property type="entry name" value="FAD-binding/transporter-associated domain-like"/>
    <property type="match status" value="1"/>
</dbReference>
<dbReference type="KEGG" id="pstg:E8M01_19415"/>
<evidence type="ECO:0000256" key="2">
    <source>
        <dbReference type="ARBA" id="ARBA00022737"/>
    </source>
</evidence>
<dbReference type="Proteomes" id="UP000298781">
    <property type="component" value="Chromosome"/>
</dbReference>
<dbReference type="Gene3D" id="3.10.580.10">
    <property type="entry name" value="CBS-domain"/>
    <property type="match status" value="1"/>
</dbReference>
<dbReference type="Pfam" id="PF03471">
    <property type="entry name" value="CorC_HlyC"/>
    <property type="match status" value="1"/>
</dbReference>
<dbReference type="EMBL" id="CP039690">
    <property type="protein sequence ID" value="QCI66188.1"/>
    <property type="molecule type" value="Genomic_DNA"/>
</dbReference>
<evidence type="ECO:0000256" key="5">
    <source>
        <dbReference type="SAM" id="MobiDB-lite"/>
    </source>
</evidence>
<feature type="region of interest" description="Disordered" evidence="5">
    <location>
        <begin position="1"/>
        <end position="37"/>
    </location>
</feature>
<keyword evidence="3 4" id="KW-0129">CBS domain</keyword>
<dbReference type="InterPro" id="IPR000644">
    <property type="entry name" value="CBS_dom"/>
</dbReference>
<evidence type="ECO:0000256" key="4">
    <source>
        <dbReference type="PROSITE-ProRule" id="PRU00703"/>
    </source>
</evidence>
<keyword evidence="2" id="KW-0677">Repeat</keyword>
<dbReference type="InterPro" id="IPR044751">
    <property type="entry name" value="Ion_transp-like_CBS"/>
</dbReference>
<proteinExistence type="inferred from homology"/>
<gene>
    <name evidence="7" type="ORF">E8M01_19415</name>
</gene>
<dbReference type="PROSITE" id="PS51371">
    <property type="entry name" value="CBS"/>
    <property type="match status" value="2"/>
</dbReference>
<reference evidence="7 8" key="1">
    <citation type="submission" date="2019-04" db="EMBL/GenBank/DDBJ databases">
        <title>Phreatobacter aquaticus sp. nov.</title>
        <authorList>
            <person name="Choi A."/>
        </authorList>
    </citation>
    <scope>NUCLEOTIDE SEQUENCE [LARGE SCALE GENOMIC DNA]</scope>
    <source>
        <strain evidence="7 8">KCTC 52518</strain>
    </source>
</reference>
<evidence type="ECO:0000313" key="7">
    <source>
        <dbReference type="EMBL" id="QCI66188.1"/>
    </source>
</evidence>
<evidence type="ECO:0000259" key="6">
    <source>
        <dbReference type="PROSITE" id="PS51371"/>
    </source>
</evidence>
<sequence>MDPMPDPSDSRYRTTAAEAASPTLPNTAPAETDKSAERHERWIDRLRHRLGLRQNASIRRNLEEVLEENAPASAGFTPEERSMLKNILELRESGVGDLAQPRADIVAVQKDMSLGALMQAFEDAGHTRLVVFDDTLDDPVGMVHIKDLVTHLFNEAKKASRKRRSGTRGEAKAEAKSGALDLGAVDLAVALSSSRLIRPILFVPPSMPAIDLLARMQATRIQLALVVDEYGGTDGLIAMEDIVESIVGDIEDEHDVDDGKTIAVIADGAYIADARATLEEVRDSLGPDFDPGEEVSDEVDTLGGYLTVLAGHVPVRGEVVAGRGDFEFEVVDADPRRVKRVKITRGRGLIAKPARLTRRKDEEEEVAPLVEAPAALAELPVPALDRLPAQATQLPASPSPTAQLPASEPTPTPAAEPRGGERAT</sequence>
<dbReference type="PANTHER" id="PTHR22777:SF27">
    <property type="entry name" value="MAGNESIUM AND COBALT EFFLUX PROTEIN CORC"/>
    <property type="match status" value="1"/>
</dbReference>
<dbReference type="InterPro" id="IPR016169">
    <property type="entry name" value="FAD-bd_PCMH_sub2"/>
</dbReference>
<dbReference type="OrthoDB" id="9797674at2"/>
<evidence type="ECO:0000313" key="8">
    <source>
        <dbReference type="Proteomes" id="UP000298781"/>
    </source>
</evidence>
<organism evidence="7 8">
    <name type="scientific">Phreatobacter stygius</name>
    <dbReference type="NCBI Taxonomy" id="1940610"/>
    <lineage>
        <taxon>Bacteria</taxon>
        <taxon>Pseudomonadati</taxon>
        <taxon>Pseudomonadota</taxon>
        <taxon>Alphaproteobacteria</taxon>
        <taxon>Hyphomicrobiales</taxon>
        <taxon>Phreatobacteraceae</taxon>
        <taxon>Phreatobacter</taxon>
    </lineage>
</organism>
<dbReference type="SMART" id="SM01091">
    <property type="entry name" value="CorC_HlyC"/>
    <property type="match status" value="1"/>
</dbReference>
<dbReference type="InterPro" id="IPR046342">
    <property type="entry name" value="CBS_dom_sf"/>
</dbReference>
<comment type="similarity">
    <text evidence="1">Belongs to the UPF0053 family. Hemolysin C subfamily.</text>
</comment>
<dbReference type="AlphaFoldDB" id="A0A4D7B744"/>
<evidence type="ECO:0000256" key="1">
    <source>
        <dbReference type="ARBA" id="ARBA00006446"/>
    </source>
</evidence>
<dbReference type="PANTHER" id="PTHR22777">
    <property type="entry name" value="HEMOLYSIN-RELATED"/>
    <property type="match status" value="1"/>
</dbReference>
<dbReference type="Pfam" id="PF00571">
    <property type="entry name" value="CBS"/>
    <property type="match status" value="2"/>
</dbReference>
<feature type="region of interest" description="Disordered" evidence="5">
    <location>
        <begin position="381"/>
        <end position="424"/>
    </location>
</feature>
<dbReference type="GO" id="GO:0050660">
    <property type="term" value="F:flavin adenine dinucleotide binding"/>
    <property type="evidence" value="ECO:0007669"/>
    <property type="project" value="InterPro"/>
</dbReference>
<accession>A0A4D7B744</accession>
<name>A0A4D7B744_9HYPH</name>
<feature type="domain" description="CBS" evidence="6">
    <location>
        <begin position="99"/>
        <end position="160"/>
    </location>
</feature>
<dbReference type="Gene3D" id="3.30.465.10">
    <property type="match status" value="1"/>
</dbReference>
<keyword evidence="8" id="KW-1185">Reference proteome</keyword>
<dbReference type="InterPro" id="IPR036318">
    <property type="entry name" value="FAD-bd_PCMH-like_sf"/>
</dbReference>